<dbReference type="InterPro" id="IPR016035">
    <property type="entry name" value="Acyl_Trfase/lysoPLipase"/>
</dbReference>
<dbReference type="PANTHER" id="PTHR14226:SF78">
    <property type="entry name" value="SLR0060 PROTEIN"/>
    <property type="match status" value="1"/>
</dbReference>
<dbReference type="Pfam" id="PF01734">
    <property type="entry name" value="Patatin"/>
    <property type="match status" value="1"/>
</dbReference>
<dbReference type="InterPro" id="IPR002641">
    <property type="entry name" value="PNPLA_dom"/>
</dbReference>
<proteinExistence type="predicted"/>
<dbReference type="GO" id="GO:0016787">
    <property type="term" value="F:hydrolase activity"/>
    <property type="evidence" value="ECO:0007669"/>
    <property type="project" value="UniProtKB-UniRule"/>
</dbReference>
<evidence type="ECO:0000256" key="4">
    <source>
        <dbReference type="PROSITE-ProRule" id="PRU01161"/>
    </source>
</evidence>
<evidence type="ECO:0000313" key="6">
    <source>
        <dbReference type="EMBL" id="ALL12118.1"/>
    </source>
</evidence>
<dbReference type="PROSITE" id="PS51635">
    <property type="entry name" value="PNPLA"/>
    <property type="match status" value="1"/>
</dbReference>
<dbReference type="Gene3D" id="3.40.1090.10">
    <property type="entry name" value="Cytosolic phospholipase A2 catalytic domain"/>
    <property type="match status" value="2"/>
</dbReference>
<keyword evidence="2 4" id="KW-0442">Lipid degradation</keyword>
<dbReference type="PANTHER" id="PTHR14226">
    <property type="entry name" value="NEUROPATHY TARGET ESTERASE/SWISS CHEESE D.MELANOGASTER"/>
    <property type="match status" value="1"/>
</dbReference>
<feature type="domain" description="PNPLA" evidence="5">
    <location>
        <begin position="18"/>
        <end position="224"/>
    </location>
</feature>
<dbReference type="STRING" id="69395.AQ619_01390"/>
<evidence type="ECO:0000259" key="5">
    <source>
        <dbReference type="PROSITE" id="PS51635"/>
    </source>
</evidence>
<dbReference type="InterPro" id="IPR050301">
    <property type="entry name" value="NTE"/>
</dbReference>
<protein>
    <submittedName>
        <fullName evidence="6">Patatin</fullName>
    </submittedName>
</protein>
<feature type="active site" description="Proton acceptor" evidence="4">
    <location>
        <position position="211"/>
    </location>
</feature>
<evidence type="ECO:0000313" key="7">
    <source>
        <dbReference type="Proteomes" id="UP000056905"/>
    </source>
</evidence>
<evidence type="ECO:0000256" key="3">
    <source>
        <dbReference type="ARBA" id="ARBA00023098"/>
    </source>
</evidence>
<dbReference type="AlphaFoldDB" id="A0A0P0NVX7"/>
<name>A0A0P0NVX7_9CAUL</name>
<dbReference type="GO" id="GO:0016042">
    <property type="term" value="P:lipid catabolic process"/>
    <property type="evidence" value="ECO:0007669"/>
    <property type="project" value="UniProtKB-UniRule"/>
</dbReference>
<dbReference type="Proteomes" id="UP000056905">
    <property type="component" value="Chromosome"/>
</dbReference>
<dbReference type="OrthoDB" id="9807112at2"/>
<organism evidence="6 7">
    <name type="scientific">Caulobacter henricii</name>
    <dbReference type="NCBI Taxonomy" id="69395"/>
    <lineage>
        <taxon>Bacteria</taxon>
        <taxon>Pseudomonadati</taxon>
        <taxon>Pseudomonadota</taxon>
        <taxon>Alphaproteobacteria</taxon>
        <taxon>Caulobacterales</taxon>
        <taxon>Caulobacteraceae</taxon>
        <taxon>Caulobacter</taxon>
    </lineage>
</organism>
<feature type="active site" description="Nucleophile" evidence="4">
    <location>
        <position position="52"/>
    </location>
</feature>
<accession>A0A0P0NVX7</accession>
<gene>
    <name evidence="6" type="ORF">AQ619_01390</name>
</gene>
<sequence length="357" mass="38973">MPIGPFRKKPAGPRPLSLALQGGGAHGAFEWGILDRLLEEDDLEIRAVTAASAGAMNAVCLAHGLALGGAGEGGRSKARETLEAFWRGVNRAGGQNVFGDSSIWTKAFAGPDWLKNTPGWRMAETLAMSLSPYEFNPFNLNPLHDVLEETVDFAAIRERSPIKLYIAATAVRLSKAKIFREGELTSQHILASACLPQVFQAVEIDGEPYWDGGFLSNPPLWPLFYDDTPDDILIVSLNPFVRDETPRSPGEIMDRLNEITFNASLASELRAIGFVQKLLDEGLLKDTAKGRYRRMLVHAITADGPLADLSLSTKFNTEWSFLQDLKARGRTAAQTWLDDCGTCIGVKSSLDLKAGFP</sequence>
<reference evidence="6 7" key="1">
    <citation type="submission" date="2015-10" db="EMBL/GenBank/DDBJ databases">
        <title>Conservation of the essential genome among Caulobacter and Brevundimonas species.</title>
        <authorList>
            <person name="Scott D."/>
            <person name="Ely B."/>
        </authorList>
    </citation>
    <scope>NUCLEOTIDE SEQUENCE [LARGE SCALE GENOMIC DNA]</scope>
    <source>
        <strain evidence="6 7">CB4</strain>
    </source>
</reference>
<feature type="short sequence motif" description="DGA/G" evidence="4">
    <location>
        <begin position="211"/>
        <end position="213"/>
    </location>
</feature>
<dbReference type="EMBL" id="CP013002">
    <property type="protein sequence ID" value="ALL12118.1"/>
    <property type="molecule type" value="Genomic_DNA"/>
</dbReference>
<dbReference type="SUPFAM" id="SSF52151">
    <property type="entry name" value="FabD/lysophospholipase-like"/>
    <property type="match status" value="1"/>
</dbReference>
<feature type="short sequence motif" description="GXGXXG" evidence="4">
    <location>
        <begin position="22"/>
        <end position="27"/>
    </location>
</feature>
<keyword evidence="7" id="KW-1185">Reference proteome</keyword>
<evidence type="ECO:0000256" key="2">
    <source>
        <dbReference type="ARBA" id="ARBA00022963"/>
    </source>
</evidence>
<comment type="caution">
    <text evidence="4">Lacks conserved residue(s) required for the propagation of feature annotation.</text>
</comment>
<dbReference type="RefSeq" id="WP_062143201.1">
    <property type="nucleotide sequence ID" value="NZ_CP013002.1"/>
</dbReference>
<dbReference type="KEGG" id="chq:AQ619_01390"/>
<evidence type="ECO:0000256" key="1">
    <source>
        <dbReference type="ARBA" id="ARBA00022801"/>
    </source>
</evidence>
<keyword evidence="3 4" id="KW-0443">Lipid metabolism</keyword>
<keyword evidence="1 4" id="KW-0378">Hydrolase</keyword>